<dbReference type="InterPro" id="IPR036380">
    <property type="entry name" value="Isochorismatase-like_sf"/>
</dbReference>
<feature type="domain" description="Isochorismatase-like" evidence="1">
    <location>
        <begin position="4"/>
        <end position="135"/>
    </location>
</feature>
<organism evidence="2 3">
    <name type="scientific">Effusibacillus dendaii</name>
    <dbReference type="NCBI Taxonomy" id="2743772"/>
    <lineage>
        <taxon>Bacteria</taxon>
        <taxon>Bacillati</taxon>
        <taxon>Bacillota</taxon>
        <taxon>Bacilli</taxon>
        <taxon>Bacillales</taxon>
        <taxon>Alicyclobacillaceae</taxon>
        <taxon>Effusibacillus</taxon>
    </lineage>
</organism>
<dbReference type="Proteomes" id="UP000593802">
    <property type="component" value="Chromosome"/>
</dbReference>
<dbReference type="SUPFAM" id="SSF52499">
    <property type="entry name" value="Isochorismatase-like hydrolases"/>
    <property type="match status" value="1"/>
</dbReference>
<reference evidence="2 3" key="1">
    <citation type="submission" date="2020-08" db="EMBL/GenBank/DDBJ databases">
        <title>Complete Genome Sequence of Effusibacillus dendaii Strain skT53, Isolated from Farmland soil.</title>
        <authorList>
            <person name="Konishi T."/>
            <person name="Kawasaki H."/>
        </authorList>
    </citation>
    <scope>NUCLEOTIDE SEQUENCE [LARGE SCALE GENOMIC DNA]</scope>
    <source>
        <strain evidence="3">skT53</strain>
    </source>
</reference>
<protein>
    <recommendedName>
        <fullName evidence="1">Isochorismatase-like domain-containing protein</fullName>
    </recommendedName>
</protein>
<keyword evidence="3" id="KW-1185">Reference proteome</keyword>
<dbReference type="RefSeq" id="WP_200760210.1">
    <property type="nucleotide sequence ID" value="NZ_AP023366.1"/>
</dbReference>
<evidence type="ECO:0000313" key="2">
    <source>
        <dbReference type="EMBL" id="BCJ86180.1"/>
    </source>
</evidence>
<dbReference type="KEGG" id="eff:skT53_11650"/>
<evidence type="ECO:0000259" key="1">
    <source>
        <dbReference type="Pfam" id="PF00857"/>
    </source>
</evidence>
<name>A0A7I8DCD6_9BACL</name>
<dbReference type="EMBL" id="AP023366">
    <property type="protein sequence ID" value="BCJ86180.1"/>
    <property type="molecule type" value="Genomic_DNA"/>
</dbReference>
<proteinExistence type="predicted"/>
<dbReference type="Pfam" id="PF00857">
    <property type="entry name" value="Isochorismatase"/>
    <property type="match status" value="1"/>
</dbReference>
<evidence type="ECO:0000313" key="3">
    <source>
        <dbReference type="Proteomes" id="UP000593802"/>
    </source>
</evidence>
<sequence>MKKALILTDVQEDFLGELGNIDYIVRLCQQYIDQNADSYDLIITTTWKHEDNEGQDTLLLKHPKAKRVEKRTYTAFNEETKALLEQHQIELVHLGGMDAELAVLATMFSLLDNGYKVQILEPLLVSYHARNWEATMVIKNAIGEENLLHVGGDRVWM</sequence>
<dbReference type="AlphaFoldDB" id="A0A7I8DCD6"/>
<dbReference type="InterPro" id="IPR000868">
    <property type="entry name" value="Isochorismatase-like_dom"/>
</dbReference>
<gene>
    <name evidence="2" type="ORF">skT53_11650</name>
</gene>
<dbReference type="Gene3D" id="3.40.50.850">
    <property type="entry name" value="Isochorismatase-like"/>
    <property type="match status" value="1"/>
</dbReference>
<accession>A0A7I8DCD6</accession>